<dbReference type="EMBL" id="UYSU01041253">
    <property type="protein sequence ID" value="VDM02957.1"/>
    <property type="molecule type" value="Genomic_DNA"/>
</dbReference>
<keyword evidence="3" id="KW-1185">Reference proteome</keyword>
<name>A0A183TJC3_SCHSO</name>
<feature type="compositionally biased region" description="Polar residues" evidence="1">
    <location>
        <begin position="79"/>
        <end position="91"/>
    </location>
</feature>
<proteinExistence type="predicted"/>
<dbReference type="AlphaFoldDB" id="A0A183TJC3"/>
<accession>A0A183TJC3</accession>
<dbReference type="Proteomes" id="UP000275846">
    <property type="component" value="Unassembled WGS sequence"/>
</dbReference>
<feature type="compositionally biased region" description="Polar residues" evidence="1">
    <location>
        <begin position="1"/>
        <end position="10"/>
    </location>
</feature>
<feature type="region of interest" description="Disordered" evidence="1">
    <location>
        <begin position="1"/>
        <end position="122"/>
    </location>
</feature>
<dbReference type="WBParaSite" id="SSLN_0001720401-mRNA-1">
    <property type="protein sequence ID" value="SSLN_0001720401-mRNA-1"/>
    <property type="gene ID" value="SSLN_0001720401"/>
</dbReference>
<evidence type="ECO:0000256" key="1">
    <source>
        <dbReference type="SAM" id="MobiDB-lite"/>
    </source>
</evidence>
<evidence type="ECO:0000313" key="2">
    <source>
        <dbReference type="EMBL" id="VDM02957.1"/>
    </source>
</evidence>
<evidence type="ECO:0000313" key="4">
    <source>
        <dbReference type="WBParaSite" id="SSLN_0001720401-mRNA-1"/>
    </source>
</evidence>
<protein>
    <submittedName>
        <fullName evidence="2 4">Uncharacterized protein</fullName>
    </submittedName>
</protein>
<gene>
    <name evidence="2" type="ORF">SSLN_LOCUS16571</name>
</gene>
<organism evidence="4">
    <name type="scientific">Schistocephalus solidus</name>
    <name type="common">Tapeworm</name>
    <dbReference type="NCBI Taxonomy" id="70667"/>
    <lineage>
        <taxon>Eukaryota</taxon>
        <taxon>Metazoa</taxon>
        <taxon>Spiralia</taxon>
        <taxon>Lophotrochozoa</taxon>
        <taxon>Platyhelminthes</taxon>
        <taxon>Cestoda</taxon>
        <taxon>Eucestoda</taxon>
        <taxon>Diphyllobothriidea</taxon>
        <taxon>Diphyllobothriidae</taxon>
        <taxon>Schistocephalus</taxon>
    </lineage>
</organism>
<dbReference type="OrthoDB" id="10437488at2759"/>
<evidence type="ECO:0000313" key="3">
    <source>
        <dbReference type="Proteomes" id="UP000275846"/>
    </source>
</evidence>
<reference evidence="4" key="1">
    <citation type="submission" date="2016-06" db="UniProtKB">
        <authorList>
            <consortium name="WormBaseParasite"/>
        </authorList>
    </citation>
    <scope>IDENTIFICATION</scope>
</reference>
<reference evidence="2 3" key="2">
    <citation type="submission" date="2018-11" db="EMBL/GenBank/DDBJ databases">
        <authorList>
            <consortium name="Pathogen Informatics"/>
        </authorList>
    </citation>
    <scope>NUCLEOTIDE SEQUENCE [LARGE SCALE GENOMIC DNA]</scope>
    <source>
        <strain evidence="2 3">NST_G2</strain>
    </source>
</reference>
<sequence length="180" mass="19207">MQWCDTSSEPTPLELTSELTGGGSEPMNQQPPPTTKITDITMSGEPVSRTNPNTLPPSVASSNTQKSPVGLGEEADGRTQPSERTSSTLGHQSAPRWPPQVQSAEGEEKAASQVAQRKSVPPPLSINSFIAAVASVTSSAGRCLTTTRLTRTAPSLLPSSPPVYAMGLNFHHFRPNEFWR</sequence>